<dbReference type="InterPro" id="IPR025337">
    <property type="entry name" value="Questin_oxidase-like"/>
</dbReference>
<evidence type="ECO:0000313" key="2">
    <source>
        <dbReference type="EMBL" id="KAF3045941.1"/>
    </source>
</evidence>
<accession>A0A9P4WZ48</accession>
<dbReference type="AlphaFoldDB" id="A0A9P4WZ48"/>
<dbReference type="PANTHER" id="PTHR35870:SF1">
    <property type="entry name" value="PROTEIN, PUTATIVE (AFU_ORTHOLOGUE AFUA_5G03330)-RELATED"/>
    <property type="match status" value="1"/>
</dbReference>
<dbReference type="PANTHER" id="PTHR35870">
    <property type="entry name" value="PROTEIN, PUTATIVE (AFU_ORTHOLOGUE AFUA_5G03330)-RELATED"/>
    <property type="match status" value="1"/>
</dbReference>
<keyword evidence="1" id="KW-0560">Oxidoreductase</keyword>
<evidence type="ECO:0000256" key="1">
    <source>
        <dbReference type="ARBA" id="ARBA00023002"/>
    </source>
</evidence>
<keyword evidence="3" id="KW-1185">Reference proteome</keyword>
<gene>
    <name evidence="2" type="ORF">E8E12_008299</name>
</gene>
<sequence length="442" mass="50694">MASGSRVHLDASQQPQYFVKGLKAESAKKTTDLLQVNHEKHHIFFNKSGFHNHIAHHLLTLFALGATPQEIQRGYDINVSYQRPPEPLRDSIIKDMHQPGRFNTYLGKEQFYHDFLVFFQKEIEEKTWQKVLEEYFFARDDRADDLLARLFAGFLHPIIHTGFGIEFQQPAIIAEGLAQACVHDKWMKPLFHGLEEAAEKNRGKSYGKTIVQLLEEVKKDDEVSNAAHWGDGNKIRDGIMKRAQEKMIMIASQYTIREDDDLEEKTAEMINAAVYFTAAAQRPPHQVKFDFYYMHCVTSSIFSNFLSSANDFLTLATRRRLLEWKVRNDIVMYASRHSPPLLLSEITDYEPKADSDWDKIISRVNKLEDDGHASKVIRALANGQISCQPYEDKPGFVIKGDAWRKIGHMAIDSVEAGEPHWTRSCGFDQAWADVPLRDGAKL</sequence>
<evidence type="ECO:0000313" key="3">
    <source>
        <dbReference type="Proteomes" id="UP000758155"/>
    </source>
</evidence>
<protein>
    <recommendedName>
        <fullName evidence="4">Oxidoreductase</fullName>
    </recommendedName>
</protein>
<dbReference type="EMBL" id="SWKV01000005">
    <property type="protein sequence ID" value="KAF3045941.1"/>
    <property type="molecule type" value="Genomic_DNA"/>
</dbReference>
<evidence type="ECO:0008006" key="4">
    <source>
        <dbReference type="Google" id="ProtNLM"/>
    </source>
</evidence>
<dbReference type="GO" id="GO:0016491">
    <property type="term" value="F:oxidoreductase activity"/>
    <property type="evidence" value="ECO:0007669"/>
    <property type="project" value="UniProtKB-KW"/>
</dbReference>
<comment type="caution">
    <text evidence="2">The sequence shown here is derived from an EMBL/GenBank/DDBJ whole genome shotgun (WGS) entry which is preliminary data.</text>
</comment>
<organism evidence="2 3">
    <name type="scientific">Didymella heteroderae</name>
    <dbReference type="NCBI Taxonomy" id="1769908"/>
    <lineage>
        <taxon>Eukaryota</taxon>
        <taxon>Fungi</taxon>
        <taxon>Dikarya</taxon>
        <taxon>Ascomycota</taxon>
        <taxon>Pezizomycotina</taxon>
        <taxon>Dothideomycetes</taxon>
        <taxon>Pleosporomycetidae</taxon>
        <taxon>Pleosporales</taxon>
        <taxon>Pleosporineae</taxon>
        <taxon>Didymellaceae</taxon>
        <taxon>Didymella</taxon>
    </lineage>
</organism>
<name>A0A9P4WZ48_9PLEO</name>
<dbReference type="OrthoDB" id="10004862at2759"/>
<dbReference type="Proteomes" id="UP000758155">
    <property type="component" value="Unassembled WGS sequence"/>
</dbReference>
<reference evidence="2" key="1">
    <citation type="submission" date="2019-04" db="EMBL/GenBank/DDBJ databases">
        <title>Sequencing of skin fungus with MAO and IRED activity.</title>
        <authorList>
            <person name="Marsaioli A.J."/>
            <person name="Bonatto J.M.C."/>
            <person name="Reis Junior O."/>
        </authorList>
    </citation>
    <scope>NUCLEOTIDE SEQUENCE</scope>
    <source>
        <strain evidence="2">28M1</strain>
    </source>
</reference>
<proteinExistence type="predicted"/>
<dbReference type="Pfam" id="PF14027">
    <property type="entry name" value="Questin_oxidase"/>
    <property type="match status" value="1"/>
</dbReference>